<protein>
    <submittedName>
        <fullName evidence="3">Uncharacterized protein YhcO</fullName>
    </submittedName>
</protein>
<reference evidence="3" key="2">
    <citation type="journal article" date="2014" name="Genome Biol. Evol.">
        <title>Settling down: the genome of Serratia symbiotica from the aphid Cinara tujafilina zooms in on the process of accommodation to a cooperative intracellular life.</title>
        <authorList>
            <person name="Manzano-Marin A."/>
            <person name="Latorre A."/>
        </authorList>
    </citation>
    <scope>NUCLEOTIDE SEQUENCE</scope>
    <source>
        <strain evidence="3">SCt-VLC</strain>
    </source>
</reference>
<comment type="similarity">
    <text evidence="1">Belongs to the barstar family.</text>
</comment>
<reference evidence="3" key="1">
    <citation type="submission" date="2013-06" db="EMBL/GenBank/DDBJ databases">
        <authorList>
            <person name="Mazano-Marin A."/>
        </authorList>
    </citation>
    <scope>NUCLEOTIDE SEQUENCE</scope>
    <source>
        <strain evidence="3">SCt-VLC</strain>
    </source>
</reference>
<name>A0A068RA72_9GAMM</name>
<dbReference type="AlphaFoldDB" id="A0A068RA72"/>
<dbReference type="OrthoDB" id="7575400at2"/>
<feature type="domain" description="Barstar (barnase inhibitor)" evidence="2">
    <location>
        <begin position="1"/>
        <end position="80"/>
    </location>
</feature>
<sequence length="99" mass="11301">MAKVEFDFEQIQDVPAFYREFAHQFALGEEFGANLDALWDVVTGDISLPVEIEFIHLSARRKRCFGAIILLFEEAEEELDGSLRFNVRESGGESVHHRG</sequence>
<evidence type="ECO:0000313" key="3">
    <source>
        <dbReference type="EMBL" id="CDG47618.1"/>
    </source>
</evidence>
<evidence type="ECO:0000259" key="2">
    <source>
        <dbReference type="Pfam" id="PF01337"/>
    </source>
</evidence>
<gene>
    <name evidence="3" type="primary">yhcO</name>
    <name evidence="3" type="ORF">SCTVLC_0872</name>
</gene>
<organism evidence="3">
    <name type="scientific">Serratia symbiotica SCt-VLC</name>
    <dbReference type="NCBI Taxonomy" id="1347341"/>
    <lineage>
        <taxon>Bacteria</taxon>
        <taxon>Pseudomonadati</taxon>
        <taxon>Pseudomonadota</taxon>
        <taxon>Gammaproteobacteria</taxon>
        <taxon>Enterobacterales</taxon>
        <taxon>Yersiniaceae</taxon>
        <taxon>Serratia</taxon>
        <taxon>Serratia symbiotica</taxon>
    </lineage>
</organism>
<dbReference type="SUPFAM" id="SSF52038">
    <property type="entry name" value="Barstar-related"/>
    <property type="match status" value="1"/>
</dbReference>
<dbReference type="GeneID" id="93735193"/>
<accession>A0A068RA72</accession>
<dbReference type="Gene3D" id="3.30.370.10">
    <property type="entry name" value="Barstar-like"/>
    <property type="match status" value="1"/>
</dbReference>
<dbReference type="InterPro" id="IPR035905">
    <property type="entry name" value="Barstar-like_sf"/>
</dbReference>
<dbReference type="InterPro" id="IPR000468">
    <property type="entry name" value="Barstar"/>
</dbReference>
<dbReference type="RefSeq" id="WP_040264360.1">
    <property type="nucleotide sequence ID" value="NZ_FR904232.1"/>
</dbReference>
<dbReference type="EMBL" id="FR904232">
    <property type="protein sequence ID" value="CDG47618.1"/>
    <property type="molecule type" value="Genomic_DNA"/>
</dbReference>
<proteinExistence type="inferred from homology"/>
<evidence type="ECO:0000256" key="1">
    <source>
        <dbReference type="ARBA" id="ARBA00006845"/>
    </source>
</evidence>
<dbReference type="Pfam" id="PF01337">
    <property type="entry name" value="Barstar"/>
    <property type="match status" value="1"/>
</dbReference>